<proteinExistence type="predicted"/>
<name>A0AAD3TLC1_NEPGR</name>
<dbReference type="AlphaFoldDB" id="A0AAD3TLC1"/>
<evidence type="ECO:0000313" key="1">
    <source>
        <dbReference type="EMBL" id="GMH32105.1"/>
    </source>
</evidence>
<dbReference type="Proteomes" id="UP001279734">
    <property type="component" value="Unassembled WGS sequence"/>
</dbReference>
<sequence>MLARNVCLDDWAALSAEPGPGQVSVIFGPVYILSSSPPSLDLVLPLCRCWVLVAALRLADDLAIAFVILGNSVVDPLGHFMNSIDATPVAVGYSQASAFRMPFAGLAGRVAGEVKHRLDVLVSTTAGCEVAFAEVR</sequence>
<reference evidence="1" key="1">
    <citation type="submission" date="2023-05" db="EMBL/GenBank/DDBJ databases">
        <title>Nepenthes gracilis genome sequencing.</title>
        <authorList>
            <person name="Fukushima K."/>
        </authorList>
    </citation>
    <scope>NUCLEOTIDE SEQUENCE</scope>
    <source>
        <strain evidence="1">SING2019-196</strain>
    </source>
</reference>
<accession>A0AAD3TLC1</accession>
<dbReference type="EMBL" id="BSYO01000069">
    <property type="protein sequence ID" value="GMH32105.1"/>
    <property type="molecule type" value="Genomic_DNA"/>
</dbReference>
<evidence type="ECO:0000313" key="2">
    <source>
        <dbReference type="Proteomes" id="UP001279734"/>
    </source>
</evidence>
<gene>
    <name evidence="1" type="ORF">Nepgr_033949</name>
</gene>
<protein>
    <submittedName>
        <fullName evidence="1">Uncharacterized protein</fullName>
    </submittedName>
</protein>
<organism evidence="1 2">
    <name type="scientific">Nepenthes gracilis</name>
    <name type="common">Slender pitcher plant</name>
    <dbReference type="NCBI Taxonomy" id="150966"/>
    <lineage>
        <taxon>Eukaryota</taxon>
        <taxon>Viridiplantae</taxon>
        <taxon>Streptophyta</taxon>
        <taxon>Embryophyta</taxon>
        <taxon>Tracheophyta</taxon>
        <taxon>Spermatophyta</taxon>
        <taxon>Magnoliopsida</taxon>
        <taxon>eudicotyledons</taxon>
        <taxon>Gunneridae</taxon>
        <taxon>Pentapetalae</taxon>
        <taxon>Caryophyllales</taxon>
        <taxon>Nepenthaceae</taxon>
        <taxon>Nepenthes</taxon>
    </lineage>
</organism>
<comment type="caution">
    <text evidence="1">The sequence shown here is derived from an EMBL/GenBank/DDBJ whole genome shotgun (WGS) entry which is preliminary data.</text>
</comment>
<keyword evidence="2" id="KW-1185">Reference proteome</keyword>